<evidence type="ECO:0000313" key="6">
    <source>
        <dbReference type="Proteomes" id="UP000219453"/>
    </source>
</evidence>
<organism evidence="5 6">
    <name type="scientific">Natronoarchaeum philippinense</name>
    <dbReference type="NCBI Taxonomy" id="558529"/>
    <lineage>
        <taxon>Archaea</taxon>
        <taxon>Methanobacteriati</taxon>
        <taxon>Methanobacteriota</taxon>
        <taxon>Stenosarchaea group</taxon>
        <taxon>Halobacteria</taxon>
        <taxon>Halobacteriales</taxon>
        <taxon>Natronoarchaeaceae</taxon>
    </lineage>
</organism>
<evidence type="ECO:0000313" key="5">
    <source>
        <dbReference type="EMBL" id="SNZ15785.1"/>
    </source>
</evidence>
<feature type="region of interest" description="Disordered" evidence="3">
    <location>
        <begin position="72"/>
        <end position="116"/>
    </location>
</feature>
<evidence type="ECO:0000256" key="3">
    <source>
        <dbReference type="SAM" id="MobiDB-lite"/>
    </source>
</evidence>
<comment type="similarity">
    <text evidence="1 2">Belongs to the small heat shock protein (HSP20) family.</text>
</comment>
<dbReference type="InterPro" id="IPR031107">
    <property type="entry name" value="Small_HSP"/>
</dbReference>
<dbReference type="AlphaFoldDB" id="A0A285P230"/>
<dbReference type="CDD" id="cd06464">
    <property type="entry name" value="ACD_sHsps-like"/>
    <property type="match status" value="1"/>
</dbReference>
<feature type="domain" description="SHSP" evidence="4">
    <location>
        <begin position="29"/>
        <end position="142"/>
    </location>
</feature>
<reference evidence="5 6" key="1">
    <citation type="submission" date="2017-09" db="EMBL/GenBank/DDBJ databases">
        <authorList>
            <person name="Ehlers B."/>
            <person name="Leendertz F.H."/>
        </authorList>
    </citation>
    <scope>NUCLEOTIDE SEQUENCE [LARGE SCALE GENOMIC DNA]</scope>
    <source>
        <strain evidence="5 6">DSM 27208</strain>
    </source>
</reference>
<dbReference type="InterPro" id="IPR008978">
    <property type="entry name" value="HSP20-like_chaperone"/>
</dbReference>
<dbReference type="Pfam" id="PF00011">
    <property type="entry name" value="HSP20"/>
    <property type="match status" value="1"/>
</dbReference>
<gene>
    <name evidence="5" type="ORF">SAMN06269185_2598</name>
</gene>
<evidence type="ECO:0000256" key="2">
    <source>
        <dbReference type="RuleBase" id="RU003616"/>
    </source>
</evidence>
<accession>A0A285P230</accession>
<evidence type="ECO:0000256" key="1">
    <source>
        <dbReference type="PROSITE-ProRule" id="PRU00285"/>
    </source>
</evidence>
<proteinExistence type="inferred from homology"/>
<sequence length="142" mass="16294">MRGNPFEEFERMLERMNRQLGQFEGDLEMRTGVSSASVDVADHDEEFVVTVDLPGYETDDIDLTLTNDTVRIEAEREESTEEDDEDEQYIRRERRRQTVSRSVTLPDPVDETDVSASYNNGVLTVTLPKQHVDGDGHEIDIE</sequence>
<dbReference type="OrthoDB" id="198277at2157"/>
<feature type="compositionally biased region" description="Acidic residues" evidence="3">
    <location>
        <begin position="75"/>
        <end position="87"/>
    </location>
</feature>
<dbReference type="Proteomes" id="UP000219453">
    <property type="component" value="Unassembled WGS sequence"/>
</dbReference>
<name>A0A285P230_NATPI</name>
<keyword evidence="6" id="KW-1185">Reference proteome</keyword>
<dbReference type="InterPro" id="IPR002068">
    <property type="entry name" value="A-crystallin/Hsp20_dom"/>
</dbReference>
<dbReference type="RefSeq" id="WP_097009492.1">
    <property type="nucleotide sequence ID" value="NZ_OBEJ01000003.1"/>
</dbReference>
<protein>
    <submittedName>
        <fullName evidence="5">HSP20 family protein</fullName>
    </submittedName>
</protein>
<dbReference type="SUPFAM" id="SSF49764">
    <property type="entry name" value="HSP20-like chaperones"/>
    <property type="match status" value="1"/>
</dbReference>
<dbReference type="Gene3D" id="2.60.40.790">
    <property type="match status" value="1"/>
</dbReference>
<evidence type="ECO:0000259" key="4">
    <source>
        <dbReference type="PROSITE" id="PS01031"/>
    </source>
</evidence>
<dbReference type="EMBL" id="OBEJ01000003">
    <property type="protein sequence ID" value="SNZ15785.1"/>
    <property type="molecule type" value="Genomic_DNA"/>
</dbReference>
<dbReference type="PANTHER" id="PTHR11527">
    <property type="entry name" value="HEAT-SHOCK PROTEIN 20 FAMILY MEMBER"/>
    <property type="match status" value="1"/>
</dbReference>
<dbReference type="PROSITE" id="PS01031">
    <property type="entry name" value="SHSP"/>
    <property type="match status" value="1"/>
</dbReference>